<name>A0A9D3V074_9ROSI</name>
<proteinExistence type="predicted"/>
<dbReference type="EMBL" id="JAIQCV010000009">
    <property type="protein sequence ID" value="KAH1065510.1"/>
    <property type="molecule type" value="Genomic_DNA"/>
</dbReference>
<evidence type="ECO:0000313" key="2">
    <source>
        <dbReference type="EMBL" id="KAH1065510.1"/>
    </source>
</evidence>
<evidence type="ECO:0000256" key="1">
    <source>
        <dbReference type="SAM" id="SignalP"/>
    </source>
</evidence>
<keyword evidence="3" id="KW-1185">Reference proteome</keyword>
<accession>A0A9D3V074</accession>
<comment type="caution">
    <text evidence="2">The sequence shown here is derived from an EMBL/GenBank/DDBJ whole genome shotgun (WGS) entry which is preliminary data.</text>
</comment>
<dbReference type="OrthoDB" id="10451888at2759"/>
<organism evidence="2 3">
    <name type="scientific">Gossypium stocksii</name>
    <dbReference type="NCBI Taxonomy" id="47602"/>
    <lineage>
        <taxon>Eukaryota</taxon>
        <taxon>Viridiplantae</taxon>
        <taxon>Streptophyta</taxon>
        <taxon>Embryophyta</taxon>
        <taxon>Tracheophyta</taxon>
        <taxon>Spermatophyta</taxon>
        <taxon>Magnoliopsida</taxon>
        <taxon>eudicotyledons</taxon>
        <taxon>Gunneridae</taxon>
        <taxon>Pentapetalae</taxon>
        <taxon>rosids</taxon>
        <taxon>malvids</taxon>
        <taxon>Malvales</taxon>
        <taxon>Malvaceae</taxon>
        <taxon>Malvoideae</taxon>
        <taxon>Gossypium</taxon>
    </lineage>
</organism>
<gene>
    <name evidence="2" type="ORF">J1N35_030497</name>
</gene>
<feature type="chain" id="PRO_5038592845" description="RNase H type-1 domain-containing protein" evidence="1">
    <location>
        <begin position="17"/>
        <end position="71"/>
    </location>
</feature>
<evidence type="ECO:0008006" key="4">
    <source>
        <dbReference type="Google" id="ProtNLM"/>
    </source>
</evidence>
<evidence type="ECO:0000313" key="3">
    <source>
        <dbReference type="Proteomes" id="UP000828251"/>
    </source>
</evidence>
<dbReference type="AlphaFoldDB" id="A0A9D3V074"/>
<keyword evidence="1" id="KW-0732">Signal</keyword>
<sequence length="71" mass="7514">MHRQSVILTLLGQGHSFGILMATGLQAGVTTDIVAELWALRDGLIPAVESVIVEADATTVISASTCSNLYW</sequence>
<feature type="signal peptide" evidence="1">
    <location>
        <begin position="1"/>
        <end position="16"/>
    </location>
</feature>
<protein>
    <recommendedName>
        <fullName evidence="4">RNase H type-1 domain-containing protein</fullName>
    </recommendedName>
</protein>
<dbReference type="Proteomes" id="UP000828251">
    <property type="component" value="Unassembled WGS sequence"/>
</dbReference>
<reference evidence="2 3" key="1">
    <citation type="journal article" date="2021" name="Plant Biotechnol. J.">
        <title>Multi-omics assisted identification of the key and species-specific regulatory components of drought-tolerant mechanisms in Gossypium stocksii.</title>
        <authorList>
            <person name="Yu D."/>
            <person name="Ke L."/>
            <person name="Zhang D."/>
            <person name="Wu Y."/>
            <person name="Sun Y."/>
            <person name="Mei J."/>
            <person name="Sun J."/>
            <person name="Sun Y."/>
        </authorList>
    </citation>
    <scope>NUCLEOTIDE SEQUENCE [LARGE SCALE GENOMIC DNA]</scope>
    <source>
        <strain evidence="3">cv. E1</strain>
        <tissue evidence="2">Leaf</tissue>
    </source>
</reference>